<proteinExistence type="inferred from homology"/>
<dbReference type="InterPro" id="IPR006511">
    <property type="entry name" value="SHI_C"/>
</dbReference>
<dbReference type="NCBIfam" id="TIGR01623">
    <property type="entry name" value="put_zinc_LRP1"/>
    <property type="match status" value="1"/>
</dbReference>
<evidence type="ECO:0000256" key="1">
    <source>
        <dbReference type="ARBA" id="ARBA00004123"/>
    </source>
</evidence>
<comment type="subcellular location">
    <subcellularLocation>
        <location evidence="1">Nucleus</location>
    </subcellularLocation>
</comment>
<evidence type="ECO:0000256" key="4">
    <source>
        <dbReference type="ARBA" id="ARBA00022833"/>
    </source>
</evidence>
<name>A0A199VCX6_ANACO</name>
<dbReference type="InterPro" id="IPR006510">
    <property type="entry name" value="Znf_LRP1"/>
</dbReference>
<dbReference type="STRING" id="4615.A0A199VCX6"/>
<dbReference type="GO" id="GO:0003700">
    <property type="term" value="F:DNA-binding transcription factor activity"/>
    <property type="evidence" value="ECO:0007669"/>
    <property type="project" value="InterPro"/>
</dbReference>
<evidence type="ECO:0000256" key="5">
    <source>
        <dbReference type="ARBA" id="ARBA00023125"/>
    </source>
</evidence>
<organism evidence="9 10">
    <name type="scientific">Ananas comosus</name>
    <name type="common">Pineapple</name>
    <name type="synonym">Ananas ananas</name>
    <dbReference type="NCBI Taxonomy" id="4615"/>
    <lineage>
        <taxon>Eukaryota</taxon>
        <taxon>Viridiplantae</taxon>
        <taxon>Streptophyta</taxon>
        <taxon>Embryophyta</taxon>
        <taxon>Tracheophyta</taxon>
        <taxon>Spermatophyta</taxon>
        <taxon>Magnoliopsida</taxon>
        <taxon>Liliopsida</taxon>
        <taxon>Poales</taxon>
        <taxon>Bromeliaceae</taxon>
        <taxon>Bromelioideae</taxon>
        <taxon>Ananas</taxon>
    </lineage>
</organism>
<sequence>MGGGGGGGGGGGAAAAAGRGRGGGGGGTSCQDCGNQAKKDCAHVRCRTCCKSRGLPCPTHVKSTWVPAAKRRERQQHLAAAAAALQRHRASHSASPASGGGGGSGGVDSSKRARELCAARPTAIVTATATALASSGGGGTVAGSFPSEVSSAAVFRCIRVSPMDEADDEFAYQTAVNIGGHVFKGILYDHGPDSHQYGGEPSSSPAAANAAAALAMSSSAAAMASAGLLDPSAVYPAPISAFMAGTQFFPQHPRP</sequence>
<dbReference type="GO" id="GO:0045893">
    <property type="term" value="P:positive regulation of DNA-templated transcription"/>
    <property type="evidence" value="ECO:0007669"/>
    <property type="project" value="TreeGrafter"/>
</dbReference>
<feature type="compositionally biased region" description="Gly residues" evidence="8">
    <location>
        <begin position="1"/>
        <end position="28"/>
    </location>
</feature>
<evidence type="ECO:0000313" key="10">
    <source>
        <dbReference type="Proteomes" id="UP000092600"/>
    </source>
</evidence>
<keyword evidence="7" id="KW-0539">Nucleus</keyword>
<dbReference type="GO" id="GO:0046872">
    <property type="term" value="F:metal ion binding"/>
    <property type="evidence" value="ECO:0007669"/>
    <property type="project" value="UniProtKB-KW"/>
</dbReference>
<comment type="similarity">
    <text evidence="2">Belongs to the SHI protein family.</text>
</comment>
<evidence type="ECO:0000256" key="7">
    <source>
        <dbReference type="ARBA" id="ARBA00023242"/>
    </source>
</evidence>
<evidence type="ECO:0000256" key="2">
    <source>
        <dbReference type="ARBA" id="ARBA00006911"/>
    </source>
</evidence>
<evidence type="ECO:0000256" key="3">
    <source>
        <dbReference type="ARBA" id="ARBA00022723"/>
    </source>
</evidence>
<keyword evidence="3" id="KW-0479">Metal-binding</keyword>
<keyword evidence="4" id="KW-0862">Zinc</keyword>
<reference evidence="9 10" key="1">
    <citation type="journal article" date="2016" name="DNA Res.">
        <title>The draft genome of MD-2 pineapple using hybrid error correction of long reads.</title>
        <authorList>
            <person name="Redwan R.M."/>
            <person name="Saidin A."/>
            <person name="Kumar S.V."/>
        </authorList>
    </citation>
    <scope>NUCLEOTIDE SEQUENCE [LARGE SCALE GENOMIC DNA]</scope>
    <source>
        <strain evidence="10">cv. MD2</strain>
        <tissue evidence="9">Leaf</tissue>
    </source>
</reference>
<dbReference type="PANTHER" id="PTHR31604:SF2">
    <property type="entry name" value="PROTEIN SHI RELATED SEQUENCE 7"/>
    <property type="match status" value="1"/>
</dbReference>
<comment type="caution">
    <text evidence="9">The sequence shown here is derived from an EMBL/GenBank/DDBJ whole genome shotgun (WGS) entry which is preliminary data.</text>
</comment>
<evidence type="ECO:0000256" key="8">
    <source>
        <dbReference type="SAM" id="MobiDB-lite"/>
    </source>
</evidence>
<keyword evidence="6" id="KW-0010">Activator</keyword>
<dbReference type="EMBL" id="LSRQ01002333">
    <property type="protein sequence ID" value="OAY74630.1"/>
    <property type="molecule type" value="Genomic_DNA"/>
</dbReference>
<dbReference type="AlphaFoldDB" id="A0A199VCX6"/>
<dbReference type="NCBIfam" id="TIGR01624">
    <property type="entry name" value="LRP1_Cterm"/>
    <property type="match status" value="1"/>
</dbReference>
<dbReference type="GO" id="GO:0005634">
    <property type="term" value="C:nucleus"/>
    <property type="evidence" value="ECO:0007669"/>
    <property type="project" value="UniProtKB-SubCell"/>
</dbReference>
<keyword evidence="5" id="KW-0238">DNA-binding</keyword>
<gene>
    <name evidence="9" type="ORF">ACMD2_02369</name>
</gene>
<accession>A0A199VCX6</accession>
<evidence type="ECO:0000313" key="9">
    <source>
        <dbReference type="EMBL" id="OAY74630.1"/>
    </source>
</evidence>
<dbReference type="GO" id="GO:0003677">
    <property type="term" value="F:DNA binding"/>
    <property type="evidence" value="ECO:0007669"/>
    <property type="project" value="UniProtKB-KW"/>
</dbReference>
<dbReference type="Pfam" id="PF05142">
    <property type="entry name" value="DUF702"/>
    <property type="match status" value="1"/>
</dbReference>
<dbReference type="PANTHER" id="PTHR31604">
    <property type="entry name" value="PROTEIN LATERAL ROOT PRIMORDIUM 1"/>
    <property type="match status" value="1"/>
</dbReference>
<evidence type="ECO:0000256" key="6">
    <source>
        <dbReference type="ARBA" id="ARBA00023159"/>
    </source>
</evidence>
<dbReference type="InterPro" id="IPR007818">
    <property type="entry name" value="SHI"/>
</dbReference>
<dbReference type="Proteomes" id="UP000092600">
    <property type="component" value="Unassembled WGS sequence"/>
</dbReference>
<protein>
    <submittedName>
        <fullName evidence="9">Protein SHORT INTERNODES</fullName>
    </submittedName>
</protein>
<feature type="region of interest" description="Disordered" evidence="8">
    <location>
        <begin position="72"/>
        <end position="112"/>
    </location>
</feature>
<feature type="region of interest" description="Disordered" evidence="8">
    <location>
        <begin position="1"/>
        <end position="29"/>
    </location>
</feature>